<dbReference type="SUPFAM" id="SSF56784">
    <property type="entry name" value="HAD-like"/>
    <property type="match status" value="1"/>
</dbReference>
<dbReference type="SFLD" id="SFLDG01129">
    <property type="entry name" value="C1.5:_HAD__Beta-PGM__Phosphata"/>
    <property type="match status" value="1"/>
</dbReference>
<evidence type="ECO:0000313" key="1">
    <source>
        <dbReference type="EMBL" id="SFA74139.1"/>
    </source>
</evidence>
<dbReference type="SFLD" id="SFLDS00003">
    <property type="entry name" value="Haloacid_Dehalogenase"/>
    <property type="match status" value="1"/>
</dbReference>
<protein>
    <submittedName>
        <fullName evidence="1">Phosphoglycolate phosphatase</fullName>
    </submittedName>
</protein>
<dbReference type="InterPro" id="IPR050155">
    <property type="entry name" value="HAD-like_hydrolase_sf"/>
</dbReference>
<name>A0A1I0VCJ8_9CELL</name>
<dbReference type="STRING" id="988821.SAMN05421867_101321"/>
<dbReference type="Gene3D" id="3.40.50.1000">
    <property type="entry name" value="HAD superfamily/HAD-like"/>
    <property type="match status" value="1"/>
</dbReference>
<evidence type="ECO:0000313" key="2">
    <source>
        <dbReference type="Proteomes" id="UP000199012"/>
    </source>
</evidence>
<keyword evidence="2" id="KW-1185">Reference proteome</keyword>
<dbReference type="InterPro" id="IPR023198">
    <property type="entry name" value="PGP-like_dom2"/>
</dbReference>
<proteinExistence type="predicted"/>
<dbReference type="AlphaFoldDB" id="A0A1I0VCJ8"/>
<dbReference type="RefSeq" id="WP_239078650.1">
    <property type="nucleotide sequence ID" value="NZ_BONM01000003.1"/>
</dbReference>
<dbReference type="Pfam" id="PF13419">
    <property type="entry name" value="HAD_2"/>
    <property type="match status" value="1"/>
</dbReference>
<dbReference type="GO" id="GO:0004713">
    <property type="term" value="F:protein tyrosine kinase activity"/>
    <property type="evidence" value="ECO:0007669"/>
    <property type="project" value="TreeGrafter"/>
</dbReference>
<dbReference type="Gene3D" id="1.10.150.240">
    <property type="entry name" value="Putative phosphatase, domain 2"/>
    <property type="match status" value="1"/>
</dbReference>
<dbReference type="EMBL" id="FOKA01000001">
    <property type="protein sequence ID" value="SFA74139.1"/>
    <property type="molecule type" value="Genomic_DNA"/>
</dbReference>
<accession>A0A1I0VCJ8</accession>
<dbReference type="InterPro" id="IPR023214">
    <property type="entry name" value="HAD_sf"/>
</dbReference>
<dbReference type="InterPro" id="IPR036412">
    <property type="entry name" value="HAD-like_sf"/>
</dbReference>
<gene>
    <name evidence="1" type="ORF">SAMN05421867_101321</name>
</gene>
<sequence>MTSSPSALYPGDPRITPATMAADLVTAPAPEGLSPGPVALLDLDGTLMDSVEGIVASVRAAYAALGLPVPDDAALRGFVGPPITTSMPAHGVPAELLEAAVTHYQEEFARTGLWRTQVYDGVVEALMRLRMEGVVLVVATSKPQVLARPVCREFGLDRLVDAVFGAPLDESGSKASVIAEALAWLGPERTADPRDVVMVGDREHDVAGAAAHGIATLGVLYGYGSADELLDAGAVGLVRGPRDLAGAVLRQFGLGDEL</sequence>
<dbReference type="InterPro" id="IPR041492">
    <property type="entry name" value="HAD_2"/>
</dbReference>
<reference evidence="1 2" key="1">
    <citation type="submission" date="2016-10" db="EMBL/GenBank/DDBJ databases">
        <authorList>
            <person name="de Groot N.N."/>
        </authorList>
    </citation>
    <scope>NUCLEOTIDE SEQUENCE [LARGE SCALE GENOMIC DNA]</scope>
    <source>
        <strain evidence="1 2">CGMCC 4.6945</strain>
    </source>
</reference>
<organism evidence="1 2">
    <name type="scientific">Cellulomonas marina</name>
    <dbReference type="NCBI Taxonomy" id="988821"/>
    <lineage>
        <taxon>Bacteria</taxon>
        <taxon>Bacillati</taxon>
        <taxon>Actinomycetota</taxon>
        <taxon>Actinomycetes</taxon>
        <taxon>Micrococcales</taxon>
        <taxon>Cellulomonadaceae</taxon>
        <taxon>Cellulomonas</taxon>
    </lineage>
</organism>
<dbReference type="PANTHER" id="PTHR43434:SF20">
    <property type="entry name" value="5'-NUCLEOTIDASE"/>
    <property type="match status" value="1"/>
</dbReference>
<dbReference type="Proteomes" id="UP000199012">
    <property type="component" value="Unassembled WGS sequence"/>
</dbReference>
<dbReference type="GO" id="GO:0005829">
    <property type="term" value="C:cytosol"/>
    <property type="evidence" value="ECO:0007669"/>
    <property type="project" value="TreeGrafter"/>
</dbReference>
<dbReference type="PANTHER" id="PTHR43434">
    <property type="entry name" value="PHOSPHOGLYCOLATE PHOSPHATASE"/>
    <property type="match status" value="1"/>
</dbReference>